<gene>
    <name evidence="9" type="ORF">EHQ64_06265</name>
</gene>
<evidence type="ECO:0000256" key="3">
    <source>
        <dbReference type="ARBA" id="ARBA00022763"/>
    </source>
</evidence>
<organism evidence="9 10">
    <name type="scientific">Leptospira sarikeiensis</name>
    <dbReference type="NCBI Taxonomy" id="2484943"/>
    <lineage>
        <taxon>Bacteria</taxon>
        <taxon>Pseudomonadati</taxon>
        <taxon>Spirochaetota</taxon>
        <taxon>Spirochaetia</taxon>
        <taxon>Leptospirales</taxon>
        <taxon>Leptospiraceae</taxon>
        <taxon>Leptospira</taxon>
    </lineage>
</organism>
<keyword evidence="4" id="KW-0378">Hydrolase</keyword>
<evidence type="ECO:0000256" key="1">
    <source>
        <dbReference type="ARBA" id="ARBA00022485"/>
    </source>
</evidence>
<dbReference type="InterPro" id="IPR036895">
    <property type="entry name" value="Uracil-DNA_glycosylase-like_sf"/>
</dbReference>
<dbReference type="EMBL" id="RQGF01000012">
    <property type="protein sequence ID" value="TGL63553.1"/>
    <property type="molecule type" value="Genomic_DNA"/>
</dbReference>
<keyword evidence="2" id="KW-0479">Metal-binding</keyword>
<dbReference type="Gene3D" id="3.40.470.10">
    <property type="entry name" value="Uracil-DNA glycosylase-like domain"/>
    <property type="match status" value="1"/>
</dbReference>
<evidence type="ECO:0000256" key="6">
    <source>
        <dbReference type="ARBA" id="ARBA00023014"/>
    </source>
</evidence>
<reference evidence="9" key="1">
    <citation type="journal article" date="2019" name="PLoS Negl. Trop. Dis.">
        <title>Revisiting the worldwide diversity of Leptospira species in the environment.</title>
        <authorList>
            <person name="Vincent A.T."/>
            <person name="Schiettekatte O."/>
            <person name="Bourhy P."/>
            <person name="Veyrier F.J."/>
            <person name="Picardeau M."/>
        </authorList>
    </citation>
    <scope>NUCLEOTIDE SEQUENCE [LARGE SCALE GENOMIC DNA]</scope>
    <source>
        <strain evidence="9">201702455</strain>
    </source>
</reference>
<comment type="caution">
    <text evidence="9">The sequence shown here is derived from an EMBL/GenBank/DDBJ whole genome shotgun (WGS) entry which is preliminary data.</text>
</comment>
<proteinExistence type="predicted"/>
<dbReference type="Pfam" id="PF03167">
    <property type="entry name" value="UDG"/>
    <property type="match status" value="1"/>
</dbReference>
<keyword evidence="6" id="KW-0411">Iron-sulfur</keyword>
<dbReference type="GO" id="GO:0051539">
    <property type="term" value="F:4 iron, 4 sulfur cluster binding"/>
    <property type="evidence" value="ECO:0007669"/>
    <property type="project" value="UniProtKB-KW"/>
</dbReference>
<evidence type="ECO:0000256" key="5">
    <source>
        <dbReference type="ARBA" id="ARBA00023004"/>
    </source>
</evidence>
<dbReference type="AlphaFoldDB" id="A0A4R9KEC2"/>
<dbReference type="RefSeq" id="WP_135648634.1">
    <property type="nucleotide sequence ID" value="NZ_RQGF01000012.1"/>
</dbReference>
<keyword evidence="1" id="KW-0004">4Fe-4S</keyword>
<dbReference type="Proteomes" id="UP000297762">
    <property type="component" value="Unassembled WGS sequence"/>
</dbReference>
<dbReference type="InterPro" id="IPR051536">
    <property type="entry name" value="UDG_Type-4/5"/>
</dbReference>
<name>A0A4R9KEC2_9LEPT</name>
<dbReference type="GO" id="GO:0097506">
    <property type="term" value="F:deaminated base DNA N-glycosylase activity"/>
    <property type="evidence" value="ECO:0007669"/>
    <property type="project" value="UniProtKB-ARBA"/>
</dbReference>
<dbReference type="InterPro" id="IPR005122">
    <property type="entry name" value="Uracil-DNA_glycosylase-like"/>
</dbReference>
<evidence type="ECO:0000256" key="2">
    <source>
        <dbReference type="ARBA" id="ARBA00022723"/>
    </source>
</evidence>
<dbReference type="PANTHER" id="PTHR33693:SF1">
    <property type="entry name" value="TYPE-4 URACIL-DNA GLYCOSYLASE"/>
    <property type="match status" value="1"/>
</dbReference>
<keyword evidence="10" id="KW-1185">Reference proteome</keyword>
<evidence type="ECO:0000259" key="8">
    <source>
        <dbReference type="SMART" id="SM00986"/>
    </source>
</evidence>
<dbReference type="OrthoDB" id="9789139at2"/>
<keyword evidence="5" id="KW-0408">Iron</keyword>
<keyword evidence="7" id="KW-0234">DNA repair</keyword>
<dbReference type="SUPFAM" id="SSF52141">
    <property type="entry name" value="Uracil-DNA glycosylase-like"/>
    <property type="match status" value="1"/>
</dbReference>
<protein>
    <submittedName>
        <fullName evidence="9">Uracil-DNA glycosylase</fullName>
    </submittedName>
</protein>
<accession>A0A4R9KEC2</accession>
<evidence type="ECO:0000256" key="4">
    <source>
        <dbReference type="ARBA" id="ARBA00022801"/>
    </source>
</evidence>
<dbReference type="GO" id="GO:0006281">
    <property type="term" value="P:DNA repair"/>
    <property type="evidence" value="ECO:0007669"/>
    <property type="project" value="UniProtKB-KW"/>
</dbReference>
<sequence>METSCTLTRSDSQKSKRHLETLLHCRLCPEMIGRPVHGFVPGAKIMSIGQAPGIHEEKFGRPFAYTAGKTLFKWFLSIGIQEEIYRSKVNMAAVCRCFPGKAKSGDRKPNPTEVENCSRYLNFEVTFNQPRLIIPIGKLAIDQLVEDKKYKLDAVIGKKFKKNFYGVDLEWIPLPHPSGLNVWNHTREGKILIAKSLDLIRKHPVIKEEFFSKN</sequence>
<evidence type="ECO:0000313" key="10">
    <source>
        <dbReference type="Proteomes" id="UP000297762"/>
    </source>
</evidence>
<evidence type="ECO:0000256" key="7">
    <source>
        <dbReference type="ARBA" id="ARBA00023204"/>
    </source>
</evidence>
<feature type="domain" description="Uracil-DNA glycosylase-like" evidence="8">
    <location>
        <begin position="35"/>
        <end position="187"/>
    </location>
</feature>
<dbReference type="SMART" id="SM00986">
    <property type="entry name" value="UDG"/>
    <property type="match status" value="1"/>
</dbReference>
<dbReference type="GO" id="GO:0046872">
    <property type="term" value="F:metal ion binding"/>
    <property type="evidence" value="ECO:0007669"/>
    <property type="project" value="UniProtKB-KW"/>
</dbReference>
<dbReference type="CDD" id="cd10033">
    <property type="entry name" value="UDG_like"/>
    <property type="match status" value="1"/>
</dbReference>
<evidence type="ECO:0000313" key="9">
    <source>
        <dbReference type="EMBL" id="TGL63553.1"/>
    </source>
</evidence>
<keyword evidence="3" id="KW-0227">DNA damage</keyword>
<dbReference type="SMART" id="SM00987">
    <property type="entry name" value="UreE_C"/>
    <property type="match status" value="1"/>
</dbReference>
<dbReference type="PANTHER" id="PTHR33693">
    <property type="entry name" value="TYPE-5 URACIL-DNA GLYCOSYLASE"/>
    <property type="match status" value="1"/>
</dbReference>